<sequence>MEREMRIAFVLREIHNLCKLAIHKGSPRFEKGPKSQLQGGILGYLYHHTGGPVYQKDLEKEFRISRATATNTLQVMEREGLIVRRALDKDARLKRIQMTEEAYQNHCQIEDYMNMMDRRMLEGMSKDETAELRRLLGIVMRNLEALTEEFGRYSGEDSENGRKSPVADAGGCGNDEEPGGMRPEKDGMKEVRGAPMPMMRNPSGENDTGQKN</sequence>
<dbReference type="PANTHER" id="PTHR42756">
    <property type="entry name" value="TRANSCRIPTIONAL REGULATOR, MARR"/>
    <property type="match status" value="1"/>
</dbReference>
<dbReference type="Pfam" id="PF12802">
    <property type="entry name" value="MarR_2"/>
    <property type="match status" value="1"/>
</dbReference>
<dbReference type="InterPro" id="IPR036390">
    <property type="entry name" value="WH_DNA-bd_sf"/>
</dbReference>
<feature type="compositionally biased region" description="Polar residues" evidence="4">
    <location>
        <begin position="203"/>
        <end position="212"/>
    </location>
</feature>
<feature type="compositionally biased region" description="Basic and acidic residues" evidence="4">
    <location>
        <begin position="182"/>
        <end position="192"/>
    </location>
</feature>
<accession>A0A2K4ZCV3</accession>
<keyword evidence="3" id="KW-0804">Transcription</keyword>
<dbReference type="GO" id="GO:0003700">
    <property type="term" value="F:DNA-binding transcription factor activity"/>
    <property type="evidence" value="ECO:0007669"/>
    <property type="project" value="InterPro"/>
</dbReference>
<proteinExistence type="predicted"/>
<feature type="domain" description="HTH marR-type" evidence="5">
    <location>
        <begin position="1"/>
        <end position="141"/>
    </location>
</feature>
<name>A0A2K4ZCV3_9FIRM</name>
<dbReference type="EMBL" id="OFSM01000004">
    <property type="protein sequence ID" value="SOY28293.1"/>
    <property type="molecule type" value="Genomic_DNA"/>
</dbReference>
<feature type="compositionally biased region" description="Basic and acidic residues" evidence="4">
    <location>
        <begin position="152"/>
        <end position="162"/>
    </location>
</feature>
<keyword evidence="1" id="KW-0805">Transcription regulation</keyword>
<dbReference type="PANTHER" id="PTHR42756:SF1">
    <property type="entry name" value="TRANSCRIPTIONAL REPRESSOR OF EMRAB OPERON"/>
    <property type="match status" value="1"/>
</dbReference>
<dbReference type="AlphaFoldDB" id="A0A2K4ZCV3"/>
<dbReference type="InterPro" id="IPR036388">
    <property type="entry name" value="WH-like_DNA-bd_sf"/>
</dbReference>
<protein>
    <submittedName>
        <fullName evidence="6">Transcriptional regulator SlyA</fullName>
    </submittedName>
</protein>
<keyword evidence="7" id="KW-1185">Reference proteome</keyword>
<evidence type="ECO:0000256" key="3">
    <source>
        <dbReference type="ARBA" id="ARBA00023163"/>
    </source>
</evidence>
<evidence type="ECO:0000256" key="1">
    <source>
        <dbReference type="ARBA" id="ARBA00023015"/>
    </source>
</evidence>
<dbReference type="Proteomes" id="UP000236311">
    <property type="component" value="Unassembled WGS sequence"/>
</dbReference>
<dbReference type="SMART" id="SM00347">
    <property type="entry name" value="HTH_MARR"/>
    <property type="match status" value="1"/>
</dbReference>
<dbReference type="InterPro" id="IPR000835">
    <property type="entry name" value="HTH_MarR-typ"/>
</dbReference>
<dbReference type="SUPFAM" id="SSF46785">
    <property type="entry name" value="Winged helix' DNA-binding domain"/>
    <property type="match status" value="1"/>
</dbReference>
<dbReference type="RefSeq" id="WP_146039979.1">
    <property type="nucleotide sequence ID" value="NZ_JANJZD010000004.1"/>
</dbReference>
<dbReference type="PRINTS" id="PR00598">
    <property type="entry name" value="HTHMARR"/>
</dbReference>
<dbReference type="OrthoDB" id="384891at2"/>
<organism evidence="6 7">
    <name type="scientific">Acetatifactor muris</name>
    <dbReference type="NCBI Taxonomy" id="879566"/>
    <lineage>
        <taxon>Bacteria</taxon>
        <taxon>Bacillati</taxon>
        <taxon>Bacillota</taxon>
        <taxon>Clostridia</taxon>
        <taxon>Lachnospirales</taxon>
        <taxon>Lachnospiraceae</taxon>
        <taxon>Acetatifactor</taxon>
    </lineage>
</organism>
<reference evidence="6 7" key="1">
    <citation type="submission" date="2018-01" db="EMBL/GenBank/DDBJ databases">
        <authorList>
            <person name="Gaut B.S."/>
            <person name="Morton B.R."/>
            <person name="Clegg M.T."/>
            <person name="Duvall M.R."/>
        </authorList>
    </citation>
    <scope>NUCLEOTIDE SEQUENCE [LARGE SCALE GENOMIC DNA]</scope>
    <source>
        <strain evidence="6">GP69</strain>
    </source>
</reference>
<dbReference type="PROSITE" id="PS50995">
    <property type="entry name" value="HTH_MARR_2"/>
    <property type="match status" value="1"/>
</dbReference>
<dbReference type="GO" id="GO:0003677">
    <property type="term" value="F:DNA binding"/>
    <property type="evidence" value="ECO:0007669"/>
    <property type="project" value="UniProtKB-KW"/>
</dbReference>
<keyword evidence="2" id="KW-0238">DNA-binding</keyword>
<dbReference type="Gene3D" id="1.10.10.10">
    <property type="entry name" value="Winged helix-like DNA-binding domain superfamily/Winged helix DNA-binding domain"/>
    <property type="match status" value="1"/>
</dbReference>
<evidence type="ECO:0000259" key="5">
    <source>
        <dbReference type="PROSITE" id="PS50995"/>
    </source>
</evidence>
<evidence type="ECO:0000313" key="6">
    <source>
        <dbReference type="EMBL" id="SOY28293.1"/>
    </source>
</evidence>
<evidence type="ECO:0000256" key="2">
    <source>
        <dbReference type="ARBA" id="ARBA00023125"/>
    </source>
</evidence>
<evidence type="ECO:0000313" key="7">
    <source>
        <dbReference type="Proteomes" id="UP000236311"/>
    </source>
</evidence>
<evidence type="ECO:0000256" key="4">
    <source>
        <dbReference type="SAM" id="MobiDB-lite"/>
    </source>
</evidence>
<gene>
    <name evidence="6" type="ORF">AMURIS_01000</name>
</gene>
<feature type="region of interest" description="Disordered" evidence="4">
    <location>
        <begin position="152"/>
        <end position="212"/>
    </location>
</feature>